<comment type="function">
    <text evidence="17">Core subunit of the mitochondrial membrane respiratory chain NADH dehydrogenase (Complex I) which catalyzes electron transfer from NADH through the respiratory chain, using ubiquinone as an electron acceptor. Essential for the catalytic activity and assembly of complex I.</text>
</comment>
<evidence type="ECO:0000256" key="5">
    <source>
        <dbReference type="ARBA" id="ARBA00021006"/>
    </source>
</evidence>
<keyword evidence="6 17" id="KW-0813">Transport</keyword>
<evidence type="ECO:0000256" key="11">
    <source>
        <dbReference type="ARBA" id="ARBA00022989"/>
    </source>
</evidence>
<feature type="transmembrane region" description="Helical" evidence="17">
    <location>
        <begin position="363"/>
        <end position="384"/>
    </location>
</feature>
<keyword evidence="13 17" id="KW-0830">Ubiquinone</keyword>
<organism evidence="19">
    <name type="scientific">Leucauge celebesiana</name>
    <dbReference type="NCBI Taxonomy" id="1112430"/>
    <lineage>
        <taxon>Eukaryota</taxon>
        <taxon>Metazoa</taxon>
        <taxon>Ecdysozoa</taxon>
        <taxon>Arthropoda</taxon>
        <taxon>Chelicerata</taxon>
        <taxon>Arachnida</taxon>
        <taxon>Araneae</taxon>
        <taxon>Araneomorphae</taxon>
        <taxon>Entelegynae</taxon>
        <taxon>Araneoidea</taxon>
        <taxon>Tetragnathidae</taxon>
        <taxon>Leucauge</taxon>
    </lineage>
</organism>
<keyword evidence="11 17" id="KW-1133">Transmembrane helix</keyword>
<keyword evidence="9" id="KW-1278">Translocase</keyword>
<feature type="transmembrane region" description="Helical" evidence="17">
    <location>
        <begin position="44"/>
        <end position="67"/>
    </location>
</feature>
<evidence type="ECO:0000259" key="18">
    <source>
        <dbReference type="Pfam" id="PF00361"/>
    </source>
</evidence>
<dbReference type="GO" id="GO:0048039">
    <property type="term" value="F:ubiquinone binding"/>
    <property type="evidence" value="ECO:0007669"/>
    <property type="project" value="TreeGrafter"/>
</dbReference>
<keyword evidence="10 17" id="KW-0249">Electron transport</keyword>
<reference evidence="19" key="1">
    <citation type="journal article" date="2019" name="Mitochondrial DNA Part B Resour">
        <title>Characterization of the complete mitochondrial genome and phylogenetic analysis of Leucauge celebesiana (Araneae: Tetragnathidae).</title>
        <authorList>
            <person name="Yan X."/>
            <person name="Xu K.-K."/>
            <person name="Yang D.-X."/>
            <person name="Li C."/>
            <person name="Yang W.-J."/>
        </authorList>
    </citation>
    <scope>NUCLEOTIDE SEQUENCE</scope>
</reference>
<keyword evidence="15 17" id="KW-0472">Membrane</keyword>
<comment type="similarity">
    <text evidence="3 17">Belongs to the complex I subunit 4 family.</text>
</comment>
<protein>
    <recommendedName>
        <fullName evidence="5 17">NADH-ubiquinone oxidoreductase chain 4</fullName>
        <ecNumber evidence="4 17">7.1.1.2</ecNumber>
    </recommendedName>
</protein>
<feature type="transmembrane region" description="Helical" evidence="17">
    <location>
        <begin position="20"/>
        <end position="38"/>
    </location>
</feature>
<evidence type="ECO:0000256" key="7">
    <source>
        <dbReference type="ARBA" id="ARBA00022660"/>
    </source>
</evidence>
<dbReference type="GO" id="GO:0008137">
    <property type="term" value="F:NADH dehydrogenase (ubiquinone) activity"/>
    <property type="evidence" value="ECO:0007669"/>
    <property type="project" value="UniProtKB-UniRule"/>
</dbReference>
<feature type="transmembrane region" description="Helical" evidence="17">
    <location>
        <begin position="254"/>
        <end position="277"/>
    </location>
</feature>
<evidence type="ECO:0000256" key="10">
    <source>
        <dbReference type="ARBA" id="ARBA00022982"/>
    </source>
</evidence>
<keyword evidence="8 17" id="KW-0812">Transmembrane</keyword>
<dbReference type="PRINTS" id="PR01437">
    <property type="entry name" value="NUOXDRDTASE4"/>
</dbReference>
<comment type="subcellular location">
    <subcellularLocation>
        <location evidence="2 17">Mitochondrion membrane</location>
        <topology evidence="2 17">Multi-pass membrane protein</topology>
    </subcellularLocation>
</comment>
<dbReference type="GO" id="GO:0003954">
    <property type="term" value="F:NADH dehydrogenase activity"/>
    <property type="evidence" value="ECO:0007669"/>
    <property type="project" value="TreeGrafter"/>
</dbReference>
<comment type="catalytic activity">
    <reaction evidence="16 17">
        <text>a ubiquinone + NADH + 5 H(+)(in) = a ubiquinol + NAD(+) + 4 H(+)(out)</text>
        <dbReference type="Rhea" id="RHEA:29091"/>
        <dbReference type="Rhea" id="RHEA-COMP:9565"/>
        <dbReference type="Rhea" id="RHEA-COMP:9566"/>
        <dbReference type="ChEBI" id="CHEBI:15378"/>
        <dbReference type="ChEBI" id="CHEBI:16389"/>
        <dbReference type="ChEBI" id="CHEBI:17976"/>
        <dbReference type="ChEBI" id="CHEBI:57540"/>
        <dbReference type="ChEBI" id="CHEBI:57945"/>
        <dbReference type="EC" id="7.1.1.2"/>
    </reaction>
</comment>
<comment type="function">
    <text evidence="1">Core subunit of the mitochondrial membrane respiratory chain NADH dehydrogenase (Complex I) that is believed to belong to the minimal assembly required for catalysis. Complex I functions in the transfer of electrons from NADH to the respiratory chain. The immediate electron acceptor for the enzyme is believed to be ubiquinone.</text>
</comment>
<dbReference type="GO" id="GO:0015990">
    <property type="term" value="P:electron transport coupled proton transport"/>
    <property type="evidence" value="ECO:0007669"/>
    <property type="project" value="TreeGrafter"/>
</dbReference>
<evidence type="ECO:0000256" key="15">
    <source>
        <dbReference type="ARBA" id="ARBA00023136"/>
    </source>
</evidence>
<feature type="transmembrane region" description="Helical" evidence="17">
    <location>
        <begin position="325"/>
        <end position="343"/>
    </location>
</feature>
<feature type="transmembrane region" description="Helical" evidence="17">
    <location>
        <begin position="229"/>
        <end position="247"/>
    </location>
</feature>
<evidence type="ECO:0000313" key="19">
    <source>
        <dbReference type="EMBL" id="QHH25551.1"/>
    </source>
</evidence>
<dbReference type="EC" id="7.1.1.2" evidence="4 17"/>
<feature type="transmembrane region" description="Helical" evidence="17">
    <location>
        <begin position="167"/>
        <end position="186"/>
    </location>
</feature>
<dbReference type="EMBL" id="MN296353">
    <property type="protein sequence ID" value="QHH25551.1"/>
    <property type="molecule type" value="Genomic_DNA"/>
</dbReference>
<accession>A0A6B9RAT8</accession>
<gene>
    <name evidence="19" type="primary">ND4</name>
</gene>
<feature type="transmembrane region" description="Helical" evidence="17">
    <location>
        <begin position="405"/>
        <end position="424"/>
    </location>
</feature>
<dbReference type="GO" id="GO:0042773">
    <property type="term" value="P:ATP synthesis coupled electron transport"/>
    <property type="evidence" value="ECO:0007669"/>
    <property type="project" value="InterPro"/>
</dbReference>
<evidence type="ECO:0000256" key="1">
    <source>
        <dbReference type="ARBA" id="ARBA00003257"/>
    </source>
</evidence>
<evidence type="ECO:0000256" key="9">
    <source>
        <dbReference type="ARBA" id="ARBA00022967"/>
    </source>
</evidence>
<feature type="transmembrane region" description="Helical" evidence="17">
    <location>
        <begin position="283"/>
        <end position="304"/>
    </location>
</feature>
<sequence>MKLSIPLIFCFQKKKYSMMMILIISLMWMISILMKNMLPTFISMIHYLDFLSTIMISLTILSTLLILMSMNYSNSNFMLTSIMIILIFTFLSSKMFMFYILFELVLIPTLTLISKSGKQPERLQAGMYLIIYTVMASLPLLIGILLLKSNNSMIFLSMSCYYFKFPLIFMLAFLVKMPMFMFHLWLPKAHVEAPLEGSMILAAVLLKLGGYGLIRFMPMLSSSIKSIPLWLISISLMGAFYTSMMCIRQKDLKALIAYSSVAHMGLVLSSILTMNLIATNGSIIMMMAHGLSSAALFFLVNLIYTKFHTRNMLIFKGILNSHPNLTFWWFMFTAVNISAPPSINLISEIFMLMGLISWKTSMIMILASISIMTSSFSIMLYVMISHNNSPILISENVNSKFFLSLFCHLFIILFMVIKLELMIFY</sequence>
<feature type="transmembrane region" description="Helical" evidence="17">
    <location>
        <begin position="125"/>
        <end position="147"/>
    </location>
</feature>
<dbReference type="InterPro" id="IPR003918">
    <property type="entry name" value="NADH_UbQ_OxRdtase"/>
</dbReference>
<evidence type="ECO:0000256" key="8">
    <source>
        <dbReference type="ARBA" id="ARBA00022692"/>
    </source>
</evidence>
<dbReference type="PANTHER" id="PTHR43507">
    <property type="entry name" value="NADH-UBIQUINONE OXIDOREDUCTASE CHAIN 4"/>
    <property type="match status" value="1"/>
</dbReference>
<evidence type="ECO:0000256" key="12">
    <source>
        <dbReference type="ARBA" id="ARBA00023027"/>
    </source>
</evidence>
<evidence type="ECO:0000256" key="13">
    <source>
        <dbReference type="ARBA" id="ARBA00023075"/>
    </source>
</evidence>
<evidence type="ECO:0000256" key="3">
    <source>
        <dbReference type="ARBA" id="ARBA00009025"/>
    </source>
</evidence>
<feature type="domain" description="NADH:quinone oxidoreductase/Mrp antiporter transmembrane" evidence="18">
    <location>
        <begin position="92"/>
        <end position="371"/>
    </location>
</feature>
<feature type="transmembrane region" description="Helical" evidence="17">
    <location>
        <begin position="74"/>
        <end position="90"/>
    </location>
</feature>
<evidence type="ECO:0000256" key="14">
    <source>
        <dbReference type="ARBA" id="ARBA00023128"/>
    </source>
</evidence>
<dbReference type="Pfam" id="PF00361">
    <property type="entry name" value="Proton_antipo_M"/>
    <property type="match status" value="1"/>
</dbReference>
<evidence type="ECO:0000256" key="6">
    <source>
        <dbReference type="ARBA" id="ARBA00022448"/>
    </source>
</evidence>
<name>A0A6B9RAT8_9ARAC</name>
<dbReference type="AlphaFoldDB" id="A0A6B9RAT8"/>
<dbReference type="InterPro" id="IPR001750">
    <property type="entry name" value="ND/Mrp_TM"/>
</dbReference>
<evidence type="ECO:0000256" key="4">
    <source>
        <dbReference type="ARBA" id="ARBA00012944"/>
    </source>
</evidence>
<proteinExistence type="inferred from homology"/>
<keyword evidence="7 17" id="KW-0679">Respiratory chain</keyword>
<evidence type="ECO:0000256" key="2">
    <source>
        <dbReference type="ARBA" id="ARBA00004225"/>
    </source>
</evidence>
<evidence type="ECO:0000256" key="16">
    <source>
        <dbReference type="ARBA" id="ARBA00049551"/>
    </source>
</evidence>
<keyword evidence="12 17" id="KW-0520">NAD</keyword>
<dbReference type="GO" id="GO:0031966">
    <property type="term" value="C:mitochondrial membrane"/>
    <property type="evidence" value="ECO:0007669"/>
    <property type="project" value="UniProtKB-SubCell"/>
</dbReference>
<evidence type="ECO:0000256" key="17">
    <source>
        <dbReference type="RuleBase" id="RU003297"/>
    </source>
</evidence>
<geneLocation type="mitochondrion" evidence="19"/>
<keyword evidence="14 17" id="KW-0496">Mitochondrion</keyword>
<dbReference type="PANTHER" id="PTHR43507:SF20">
    <property type="entry name" value="NADH-UBIQUINONE OXIDOREDUCTASE CHAIN 4"/>
    <property type="match status" value="1"/>
</dbReference>